<evidence type="ECO:0008006" key="3">
    <source>
        <dbReference type="Google" id="ProtNLM"/>
    </source>
</evidence>
<protein>
    <recommendedName>
        <fullName evidence="3">Ribosomal protein L34</fullName>
    </recommendedName>
</protein>
<comment type="caution">
    <text evidence="1">The sequence shown here is derived from an EMBL/GenBank/DDBJ whole genome shotgun (WGS) entry which is preliminary data.</text>
</comment>
<name>A0AAV0H789_9ROSI</name>
<reference evidence="1" key="1">
    <citation type="submission" date="2022-08" db="EMBL/GenBank/DDBJ databases">
        <authorList>
            <person name="Gutierrez-Valencia J."/>
        </authorList>
    </citation>
    <scope>NUCLEOTIDE SEQUENCE</scope>
</reference>
<dbReference type="EMBL" id="CAMGYJ010000002">
    <property type="protein sequence ID" value="CAI0381179.1"/>
    <property type="molecule type" value="Genomic_DNA"/>
</dbReference>
<feature type="non-terminal residue" evidence="1">
    <location>
        <position position="41"/>
    </location>
</feature>
<dbReference type="AlphaFoldDB" id="A0AAV0H789"/>
<sequence length="41" mass="5261">MEKLSWKFVMKRKRTRLRASGFKRRLIRIRTREKRSIKQER</sequence>
<proteinExistence type="predicted"/>
<gene>
    <name evidence="1" type="ORF">LITE_LOCUS3022</name>
</gene>
<organism evidence="1 2">
    <name type="scientific">Linum tenue</name>
    <dbReference type="NCBI Taxonomy" id="586396"/>
    <lineage>
        <taxon>Eukaryota</taxon>
        <taxon>Viridiplantae</taxon>
        <taxon>Streptophyta</taxon>
        <taxon>Embryophyta</taxon>
        <taxon>Tracheophyta</taxon>
        <taxon>Spermatophyta</taxon>
        <taxon>Magnoliopsida</taxon>
        <taxon>eudicotyledons</taxon>
        <taxon>Gunneridae</taxon>
        <taxon>Pentapetalae</taxon>
        <taxon>rosids</taxon>
        <taxon>fabids</taxon>
        <taxon>Malpighiales</taxon>
        <taxon>Linaceae</taxon>
        <taxon>Linum</taxon>
    </lineage>
</organism>
<evidence type="ECO:0000313" key="2">
    <source>
        <dbReference type="Proteomes" id="UP001154282"/>
    </source>
</evidence>
<keyword evidence="2" id="KW-1185">Reference proteome</keyword>
<dbReference type="Proteomes" id="UP001154282">
    <property type="component" value="Unassembled WGS sequence"/>
</dbReference>
<evidence type="ECO:0000313" key="1">
    <source>
        <dbReference type="EMBL" id="CAI0381179.1"/>
    </source>
</evidence>
<accession>A0AAV0H789</accession>